<name>A0A7J8PQ60_GOSRA</name>
<evidence type="ECO:0000313" key="2">
    <source>
        <dbReference type="EMBL" id="MBA0591002.1"/>
    </source>
</evidence>
<reference evidence="2 3" key="1">
    <citation type="journal article" date="2019" name="Genome Biol. Evol.">
        <title>Insights into the evolution of the New World diploid cottons (Gossypium, subgenus Houzingenia) based on genome sequencing.</title>
        <authorList>
            <person name="Grover C.E."/>
            <person name="Arick M.A. 2nd"/>
            <person name="Thrash A."/>
            <person name="Conover J.L."/>
            <person name="Sanders W.S."/>
            <person name="Peterson D.G."/>
            <person name="Frelichowski J.E."/>
            <person name="Scheffler J.A."/>
            <person name="Scheffler B.E."/>
            <person name="Wendel J.F."/>
        </authorList>
    </citation>
    <scope>NUCLEOTIDE SEQUENCE [LARGE SCALE GENOMIC DNA]</scope>
    <source>
        <strain evidence="2">8</strain>
        <tissue evidence="2">Leaf</tissue>
    </source>
</reference>
<dbReference type="Proteomes" id="UP000593578">
    <property type="component" value="Unassembled WGS sequence"/>
</dbReference>
<gene>
    <name evidence="2" type="ORF">Gorai_019690</name>
</gene>
<dbReference type="AlphaFoldDB" id="A0A7J8PQ60"/>
<evidence type="ECO:0000256" key="1">
    <source>
        <dbReference type="SAM" id="MobiDB-lite"/>
    </source>
</evidence>
<protein>
    <submittedName>
        <fullName evidence="2">Uncharacterized protein</fullName>
    </submittedName>
</protein>
<comment type="caution">
    <text evidence="2">The sequence shown here is derived from an EMBL/GenBank/DDBJ whole genome shotgun (WGS) entry which is preliminary data.</text>
</comment>
<accession>A0A7J8PQ60</accession>
<evidence type="ECO:0000313" key="3">
    <source>
        <dbReference type="Proteomes" id="UP000593578"/>
    </source>
</evidence>
<proteinExistence type="predicted"/>
<feature type="compositionally biased region" description="Polar residues" evidence="1">
    <location>
        <begin position="1"/>
        <end position="11"/>
    </location>
</feature>
<organism evidence="2 3">
    <name type="scientific">Gossypium raimondii</name>
    <name type="common">Peruvian cotton</name>
    <name type="synonym">Gossypium klotzschianum subsp. raimondii</name>
    <dbReference type="NCBI Taxonomy" id="29730"/>
    <lineage>
        <taxon>Eukaryota</taxon>
        <taxon>Viridiplantae</taxon>
        <taxon>Streptophyta</taxon>
        <taxon>Embryophyta</taxon>
        <taxon>Tracheophyta</taxon>
        <taxon>Spermatophyta</taxon>
        <taxon>Magnoliopsida</taxon>
        <taxon>eudicotyledons</taxon>
        <taxon>Gunneridae</taxon>
        <taxon>Pentapetalae</taxon>
        <taxon>rosids</taxon>
        <taxon>malvids</taxon>
        <taxon>Malvales</taxon>
        <taxon>Malvaceae</taxon>
        <taxon>Malvoideae</taxon>
        <taxon>Gossypium</taxon>
    </lineage>
</organism>
<sequence length="381" mass="42168">MDSLYESNSKGENLPRNRSTKKVRFKDLEPTSDVEMVVEPTPTPTLSWKDMVLGKGDVKKSVINGIYAIDFLDRVQKLLVKDMSTSVTLKLLGRNIGVVALQNKASIASNSSKEKDLVAENSRVFDGSMAGIDEYGPWMLVERNAKHTPRDQSNFEKFGNEEKSKGSRYNPINPIIFDEMGCNLGKDDDLIILKRNEKEIMKVDSRKIPLGGNQLLGLVIGIVINGNNSNQRERPKSIITNNGLNCLDRQSDGQNVGSNGSLGTNGVLNDPLECVGDVGDKVTSIHFNPAFEDLLIMSVVMNEGIEYEASLEGFKVLYSPKAFFLDGNWGLQRYSLNRGKKCGHVAGQRCSFFGELVDTTQVHDLDIEVPLLLGIVAHFLR</sequence>
<feature type="non-terminal residue" evidence="2">
    <location>
        <position position="381"/>
    </location>
</feature>
<feature type="region of interest" description="Disordered" evidence="1">
    <location>
        <begin position="1"/>
        <end position="23"/>
    </location>
</feature>
<dbReference type="EMBL" id="JABEZZ010000007">
    <property type="protein sequence ID" value="MBA0591002.1"/>
    <property type="molecule type" value="Genomic_DNA"/>
</dbReference>